<feature type="transmembrane region" description="Helical" evidence="1">
    <location>
        <begin position="84"/>
        <end position="110"/>
    </location>
</feature>
<evidence type="ECO:0000313" key="4">
    <source>
        <dbReference type="Proteomes" id="UP000184363"/>
    </source>
</evidence>
<keyword evidence="2" id="KW-0732">Signal</keyword>
<dbReference type="Proteomes" id="UP000184363">
    <property type="component" value="Unassembled WGS sequence"/>
</dbReference>
<evidence type="ECO:0000256" key="1">
    <source>
        <dbReference type="SAM" id="Phobius"/>
    </source>
</evidence>
<feature type="transmembrane region" description="Helical" evidence="1">
    <location>
        <begin position="122"/>
        <end position="146"/>
    </location>
</feature>
<keyword evidence="4" id="KW-1185">Reference proteome</keyword>
<feature type="transmembrane region" description="Helical" evidence="1">
    <location>
        <begin position="51"/>
        <end position="72"/>
    </location>
</feature>
<dbReference type="EMBL" id="FRAP01000003">
    <property type="protein sequence ID" value="SHK20312.1"/>
    <property type="molecule type" value="Genomic_DNA"/>
</dbReference>
<sequence length="209" mass="21232">MHARVPAACRPLAAAALCTLVWATSHALALAVLAHVHDESTVRVLLRQARQWLPATVIALAVLLGVVLVTVLADGRRRPFDPGLGGLVATPVSLTLLESVDPATALGAALAGVLGGAPPGTLLVAGTVVHAALVALLLVVGAIGFVRIARPGPVTPPAVVAERGPLPSAPPRRRCSPALLARLHRGPPVPVRHATTPVHTWPGLVGSTA</sequence>
<gene>
    <name evidence="3" type="ORF">SAMN05443637_103360</name>
</gene>
<keyword evidence="1" id="KW-1133">Transmembrane helix</keyword>
<evidence type="ECO:0000313" key="3">
    <source>
        <dbReference type="EMBL" id="SHK20312.1"/>
    </source>
</evidence>
<feature type="chain" id="PRO_5039639800" evidence="2">
    <location>
        <begin position="30"/>
        <end position="209"/>
    </location>
</feature>
<protein>
    <submittedName>
        <fullName evidence="3">Uncharacterized protein</fullName>
    </submittedName>
</protein>
<keyword evidence="1" id="KW-0812">Transmembrane</keyword>
<dbReference type="RefSeq" id="WP_143171991.1">
    <property type="nucleotide sequence ID" value="NZ_FRAP01000003.1"/>
</dbReference>
<proteinExistence type="predicted"/>
<dbReference type="AlphaFoldDB" id="A0A1M6QJ97"/>
<keyword evidence="1" id="KW-0472">Membrane</keyword>
<feature type="signal peptide" evidence="2">
    <location>
        <begin position="1"/>
        <end position="29"/>
    </location>
</feature>
<name>A0A1M6QJ97_PSETH</name>
<organism evidence="3 4">
    <name type="scientific">Pseudonocardia thermophila</name>
    <dbReference type="NCBI Taxonomy" id="1848"/>
    <lineage>
        <taxon>Bacteria</taxon>
        <taxon>Bacillati</taxon>
        <taxon>Actinomycetota</taxon>
        <taxon>Actinomycetes</taxon>
        <taxon>Pseudonocardiales</taxon>
        <taxon>Pseudonocardiaceae</taxon>
        <taxon>Pseudonocardia</taxon>
    </lineage>
</organism>
<evidence type="ECO:0000256" key="2">
    <source>
        <dbReference type="SAM" id="SignalP"/>
    </source>
</evidence>
<accession>A0A1M6QJ97</accession>
<reference evidence="3 4" key="1">
    <citation type="submission" date="2016-11" db="EMBL/GenBank/DDBJ databases">
        <authorList>
            <person name="Jaros S."/>
            <person name="Januszkiewicz K."/>
            <person name="Wedrychowicz H."/>
        </authorList>
    </citation>
    <scope>NUCLEOTIDE SEQUENCE [LARGE SCALE GENOMIC DNA]</scope>
    <source>
        <strain evidence="3 4">DSM 43832</strain>
    </source>
</reference>